<dbReference type="Pfam" id="PF08445">
    <property type="entry name" value="FR47"/>
    <property type="match status" value="1"/>
</dbReference>
<dbReference type="InterPro" id="IPR013653">
    <property type="entry name" value="GCN5-like_dom"/>
</dbReference>
<comment type="caution">
    <text evidence="2">The sequence shown here is derived from an EMBL/GenBank/DDBJ whole genome shotgun (WGS) entry which is preliminary data.</text>
</comment>
<dbReference type="RefSeq" id="WP_106617196.1">
    <property type="nucleotide sequence ID" value="NZ_PYAX01000007.1"/>
</dbReference>
<sequence>MRVLTSPADVSAATDDPLVRWAAQALLPGRSGSAWAHGAAVGVLAPGLYRFDRLVLTGPADDVAVLLRAHVRPEVRPLVTTAVAEELGWPVRGSFGWMERGGSLDAPAGARWLAEDEWDDVEALLRKANPESWAWPREPGPSRWAGVHVDGVLVSVAADAWAAPDVGFVAGVATHPDHRGRSLSRRVCSFVVSALLAERGTCGLMVDAANEAAIVLYGRLGFTYRGVTALRDSPHA</sequence>
<proteinExistence type="predicted"/>
<gene>
    <name evidence="2" type="ORF">B0I31_107128</name>
</gene>
<dbReference type="InterPro" id="IPR000182">
    <property type="entry name" value="GNAT_dom"/>
</dbReference>
<evidence type="ECO:0000313" key="2">
    <source>
        <dbReference type="EMBL" id="PSL54074.1"/>
    </source>
</evidence>
<dbReference type="InterPro" id="IPR016181">
    <property type="entry name" value="Acyl_CoA_acyltransferase"/>
</dbReference>
<accession>A0A2P8I6H2</accession>
<dbReference type="Proteomes" id="UP000241118">
    <property type="component" value="Unassembled WGS sequence"/>
</dbReference>
<evidence type="ECO:0000313" key="3">
    <source>
        <dbReference type="Proteomes" id="UP000241118"/>
    </source>
</evidence>
<feature type="domain" description="N-acetyltransferase" evidence="1">
    <location>
        <begin position="108"/>
        <end position="236"/>
    </location>
</feature>
<evidence type="ECO:0000259" key="1">
    <source>
        <dbReference type="PROSITE" id="PS51186"/>
    </source>
</evidence>
<organism evidence="2 3">
    <name type="scientific">Saccharothrix carnea</name>
    <dbReference type="NCBI Taxonomy" id="1280637"/>
    <lineage>
        <taxon>Bacteria</taxon>
        <taxon>Bacillati</taxon>
        <taxon>Actinomycetota</taxon>
        <taxon>Actinomycetes</taxon>
        <taxon>Pseudonocardiales</taxon>
        <taxon>Pseudonocardiaceae</taxon>
        <taxon>Saccharothrix</taxon>
    </lineage>
</organism>
<dbReference type="GO" id="GO:0016747">
    <property type="term" value="F:acyltransferase activity, transferring groups other than amino-acyl groups"/>
    <property type="evidence" value="ECO:0007669"/>
    <property type="project" value="InterPro"/>
</dbReference>
<dbReference type="EMBL" id="PYAX01000007">
    <property type="protein sequence ID" value="PSL54074.1"/>
    <property type="molecule type" value="Genomic_DNA"/>
</dbReference>
<dbReference type="SUPFAM" id="SSF55729">
    <property type="entry name" value="Acyl-CoA N-acyltransferases (Nat)"/>
    <property type="match status" value="1"/>
</dbReference>
<dbReference type="OrthoDB" id="3700890at2"/>
<name>A0A2P8I6H2_SACCR</name>
<protein>
    <submittedName>
        <fullName evidence="2">FR47-like protein</fullName>
    </submittedName>
</protein>
<dbReference type="Gene3D" id="3.40.630.30">
    <property type="match status" value="1"/>
</dbReference>
<reference evidence="2 3" key="1">
    <citation type="submission" date="2018-03" db="EMBL/GenBank/DDBJ databases">
        <title>Genomic Encyclopedia of Type Strains, Phase III (KMG-III): the genomes of soil and plant-associated and newly described type strains.</title>
        <authorList>
            <person name="Whitman W."/>
        </authorList>
    </citation>
    <scope>NUCLEOTIDE SEQUENCE [LARGE SCALE GENOMIC DNA]</scope>
    <source>
        <strain evidence="2 3">CGMCC 4.7097</strain>
    </source>
</reference>
<dbReference type="PROSITE" id="PS51186">
    <property type="entry name" value="GNAT"/>
    <property type="match status" value="1"/>
</dbReference>
<dbReference type="AlphaFoldDB" id="A0A2P8I6H2"/>
<keyword evidence="3" id="KW-1185">Reference proteome</keyword>